<dbReference type="RefSeq" id="WP_377259462.1">
    <property type="nucleotide sequence ID" value="NZ_JBHLUH010000074.1"/>
</dbReference>
<organism evidence="3 4">
    <name type="scientific">Phytohabitans kaempferiae</name>
    <dbReference type="NCBI Taxonomy" id="1620943"/>
    <lineage>
        <taxon>Bacteria</taxon>
        <taxon>Bacillati</taxon>
        <taxon>Actinomycetota</taxon>
        <taxon>Actinomycetes</taxon>
        <taxon>Micromonosporales</taxon>
        <taxon>Micromonosporaceae</taxon>
    </lineage>
</organism>
<dbReference type="InterPro" id="IPR023393">
    <property type="entry name" value="START-like_dom_sf"/>
</dbReference>
<gene>
    <name evidence="3" type="ORF">ACFFIA_34650</name>
</gene>
<dbReference type="Proteomes" id="UP001589867">
    <property type="component" value="Unassembled WGS sequence"/>
</dbReference>
<dbReference type="InterPro" id="IPR010419">
    <property type="entry name" value="CO_DH_gsu"/>
</dbReference>
<protein>
    <submittedName>
        <fullName evidence="3">SRPBCC family protein</fullName>
    </submittedName>
</protein>
<keyword evidence="2" id="KW-1133">Transmembrane helix</keyword>
<dbReference type="EMBL" id="JBHLUH010000074">
    <property type="protein sequence ID" value="MFC0532773.1"/>
    <property type="molecule type" value="Genomic_DNA"/>
</dbReference>
<dbReference type="CDD" id="cd07823">
    <property type="entry name" value="SRPBCC_5"/>
    <property type="match status" value="1"/>
</dbReference>
<keyword evidence="4" id="KW-1185">Reference proteome</keyword>
<reference evidence="3 4" key="1">
    <citation type="submission" date="2024-09" db="EMBL/GenBank/DDBJ databases">
        <authorList>
            <person name="Sun Q."/>
            <person name="Mori K."/>
        </authorList>
    </citation>
    <scope>NUCLEOTIDE SEQUENCE [LARGE SCALE GENOMIC DNA]</scope>
    <source>
        <strain evidence="3 4">TBRC 3947</strain>
    </source>
</reference>
<proteinExistence type="predicted"/>
<name>A0ABV6MEH3_9ACTN</name>
<keyword evidence="2" id="KW-0812">Transmembrane</keyword>
<evidence type="ECO:0000256" key="2">
    <source>
        <dbReference type="SAM" id="Phobius"/>
    </source>
</evidence>
<feature type="region of interest" description="Disordered" evidence="1">
    <location>
        <begin position="152"/>
        <end position="205"/>
    </location>
</feature>
<evidence type="ECO:0000313" key="3">
    <source>
        <dbReference type="EMBL" id="MFC0532773.1"/>
    </source>
</evidence>
<keyword evidence="2" id="KW-0472">Membrane</keyword>
<dbReference type="Pfam" id="PF06240">
    <property type="entry name" value="COXG"/>
    <property type="match status" value="1"/>
</dbReference>
<evidence type="ECO:0000313" key="4">
    <source>
        <dbReference type="Proteomes" id="UP001589867"/>
    </source>
</evidence>
<dbReference type="PANTHER" id="PTHR38588">
    <property type="entry name" value="BLL0334 PROTEIN"/>
    <property type="match status" value="1"/>
</dbReference>
<sequence>MRLDNEFVVPRPVDEAWAVLTDLERIAPCMPGAKLTGVEGDDYHGTVKVKVGPVVAQYAGVARFRERDPERHHAVLEATGKQSGGAGRASAVVTADLTGEGDSTRVTVVTDLTVAGPLAQFGRGAIAQVSGRLLDQFVTQLRERVLADAPAPLSPSAEGGAAPASEGAAPSAGPALAAAGRAGPAPADTAGPALPSAAGPGLDGAAASSLPGAAGPGLDGAAGGAAGPAAGGAAGGGAGVISGGAASGGAAGPAVGGSGAVASGRAAGPGPAGGSPPDEPAAADLLRLAAGPVLIRLIPAVLVVAAVIALIVWLA</sequence>
<dbReference type="Gene3D" id="3.30.530.20">
    <property type="match status" value="1"/>
</dbReference>
<dbReference type="SUPFAM" id="SSF55961">
    <property type="entry name" value="Bet v1-like"/>
    <property type="match status" value="1"/>
</dbReference>
<comment type="caution">
    <text evidence="3">The sequence shown here is derived from an EMBL/GenBank/DDBJ whole genome shotgun (WGS) entry which is preliminary data.</text>
</comment>
<evidence type="ECO:0000256" key="1">
    <source>
        <dbReference type="SAM" id="MobiDB-lite"/>
    </source>
</evidence>
<accession>A0ABV6MEH3</accession>
<dbReference type="PANTHER" id="PTHR38588:SF1">
    <property type="entry name" value="BLL0334 PROTEIN"/>
    <property type="match status" value="1"/>
</dbReference>
<feature type="transmembrane region" description="Helical" evidence="2">
    <location>
        <begin position="293"/>
        <end position="314"/>
    </location>
</feature>